<evidence type="ECO:0000256" key="1">
    <source>
        <dbReference type="SAM" id="SignalP"/>
    </source>
</evidence>
<evidence type="ECO:0000313" key="3">
    <source>
        <dbReference type="Proteomes" id="UP000510822"/>
    </source>
</evidence>
<sequence>MWRLCVLMMCLPVIGLASGGTPPSPLDWPNQREVLWYHSCGCADACWVAELRNRKNQQIKARLRCDCEQVFFRLGKQPEQQYASSCSAFSDENKFQEITRTLHELVQ</sequence>
<dbReference type="AlphaFoldDB" id="A0A7D5V7X1"/>
<proteinExistence type="predicted"/>
<keyword evidence="1" id="KW-0732">Signal</keyword>
<gene>
    <name evidence="2" type="ORF">HZU75_01640</name>
</gene>
<evidence type="ECO:0000313" key="2">
    <source>
        <dbReference type="EMBL" id="QLI80338.1"/>
    </source>
</evidence>
<dbReference type="EMBL" id="CP058952">
    <property type="protein sequence ID" value="QLI80338.1"/>
    <property type="molecule type" value="Genomic_DNA"/>
</dbReference>
<organism evidence="2 3">
    <name type="scientific">Chitinibacter fontanus</name>
    <dbReference type="NCBI Taxonomy" id="1737446"/>
    <lineage>
        <taxon>Bacteria</taxon>
        <taxon>Pseudomonadati</taxon>
        <taxon>Pseudomonadota</taxon>
        <taxon>Betaproteobacteria</taxon>
        <taxon>Neisseriales</taxon>
        <taxon>Chitinibacteraceae</taxon>
        <taxon>Chitinibacter</taxon>
    </lineage>
</organism>
<dbReference type="KEGG" id="cfon:HZU75_01640"/>
<keyword evidence="3" id="KW-1185">Reference proteome</keyword>
<reference evidence="2 3" key="1">
    <citation type="journal article" date="2016" name="Int. J. Syst. Evol. Microbiol.">
        <title>Chitinibacter fontanus sp. nov., isolated from a spring.</title>
        <authorList>
            <person name="Sheu S.Y."/>
            <person name="Li Y.S."/>
            <person name="Young C.C."/>
            <person name="Chen W.M."/>
        </authorList>
    </citation>
    <scope>NUCLEOTIDE SEQUENCE [LARGE SCALE GENOMIC DNA]</scope>
    <source>
        <strain evidence="2 3">STM-7</strain>
    </source>
</reference>
<name>A0A7D5V7X1_9NEIS</name>
<dbReference type="RefSeq" id="WP_180307481.1">
    <property type="nucleotide sequence ID" value="NZ_CP058952.1"/>
</dbReference>
<feature type="chain" id="PRO_5029020486" evidence="1">
    <location>
        <begin position="20"/>
        <end position="107"/>
    </location>
</feature>
<protein>
    <submittedName>
        <fullName evidence="2">Uncharacterized protein</fullName>
    </submittedName>
</protein>
<feature type="signal peptide" evidence="1">
    <location>
        <begin position="1"/>
        <end position="19"/>
    </location>
</feature>
<dbReference type="Proteomes" id="UP000510822">
    <property type="component" value="Chromosome"/>
</dbReference>
<accession>A0A7D5V7X1</accession>